<dbReference type="Gene3D" id="2.60.40.1120">
    <property type="entry name" value="Carboxypeptidase-like, regulatory domain"/>
    <property type="match status" value="1"/>
</dbReference>
<evidence type="ECO:0000259" key="9">
    <source>
        <dbReference type="Pfam" id="PF07715"/>
    </source>
</evidence>
<keyword evidence="5 7" id="KW-0472">Membrane</keyword>
<feature type="domain" description="TonB-dependent receptor plug" evidence="9">
    <location>
        <begin position="120"/>
        <end position="227"/>
    </location>
</feature>
<keyword evidence="8" id="KW-0732">Signal</keyword>
<evidence type="ECO:0000256" key="5">
    <source>
        <dbReference type="ARBA" id="ARBA00023136"/>
    </source>
</evidence>
<proteinExistence type="inferred from homology"/>
<feature type="signal peptide" evidence="8">
    <location>
        <begin position="1"/>
        <end position="27"/>
    </location>
</feature>
<comment type="caution">
    <text evidence="10">The sequence shown here is derived from an EMBL/GenBank/DDBJ whole genome shotgun (WGS) entry which is preliminary data.</text>
</comment>
<protein>
    <submittedName>
        <fullName evidence="10">TonB-linked SusC/RagA family outer membrane protein</fullName>
    </submittedName>
</protein>
<evidence type="ECO:0000256" key="3">
    <source>
        <dbReference type="ARBA" id="ARBA00022452"/>
    </source>
</evidence>
<comment type="subcellular location">
    <subcellularLocation>
        <location evidence="1 7">Cell outer membrane</location>
        <topology evidence="1 7">Multi-pass membrane protein</topology>
    </subcellularLocation>
</comment>
<keyword evidence="4 7" id="KW-0812">Transmembrane</keyword>
<dbReference type="NCBIfam" id="TIGR04057">
    <property type="entry name" value="SusC_RagA_signa"/>
    <property type="match status" value="1"/>
</dbReference>
<organism evidence="10 11">
    <name type="scientific">Flavobacterium granuli</name>
    <dbReference type="NCBI Taxonomy" id="280093"/>
    <lineage>
        <taxon>Bacteria</taxon>
        <taxon>Pseudomonadati</taxon>
        <taxon>Bacteroidota</taxon>
        <taxon>Flavobacteriia</taxon>
        <taxon>Flavobacteriales</taxon>
        <taxon>Flavobacteriaceae</taxon>
        <taxon>Flavobacterium</taxon>
    </lineage>
</organism>
<dbReference type="InterPro" id="IPR039426">
    <property type="entry name" value="TonB-dep_rcpt-like"/>
</dbReference>
<dbReference type="InterPro" id="IPR012910">
    <property type="entry name" value="Plug_dom"/>
</dbReference>
<evidence type="ECO:0000313" key="10">
    <source>
        <dbReference type="EMBL" id="MDR6846212.1"/>
    </source>
</evidence>
<dbReference type="Gene3D" id="2.170.130.10">
    <property type="entry name" value="TonB-dependent receptor, plug domain"/>
    <property type="match status" value="1"/>
</dbReference>
<dbReference type="Proteomes" id="UP001261871">
    <property type="component" value="Unassembled WGS sequence"/>
</dbReference>
<name>A0ABU1S597_9FLAO</name>
<dbReference type="EMBL" id="JAVDTX010000006">
    <property type="protein sequence ID" value="MDR6846212.1"/>
    <property type="molecule type" value="Genomic_DNA"/>
</dbReference>
<dbReference type="SUPFAM" id="SSF56935">
    <property type="entry name" value="Porins"/>
    <property type="match status" value="1"/>
</dbReference>
<sequence>MQKLLLIPKKYCLSLLLLFFVVALASAQNKTITGNVKDNSGQNIPGANVIIKGSNVGASTSFDGDFTISAPSNATLVISFVGYQDKEVNVGDKTNVKVVLESNTKSLEEVVVVAYGTQRKKNVTGAVQTLNVTGLRDLPVPQLGQKLQGKLAGVQITQNTGTPGAALTIRIRGAASISAGSDPLYVVDGFPLQGNLANINPDEIESISVLKDASSTSLYGSRASNGVVLITTKRAKSGKSQLSLSVYTGMQSVPTENMTEMMNAREFAQFKKEVALERGQSVPEMYANPEQYGEGTDWFKAVTRDAPITNYSLSFSSSGDKFSTSVVGGYNKVEGVLLNSSYDRISLRMNSEYKFNDRVKVGANVAPTYSHSKAPQSDGIWYNSPSIVQSALLTNPLAPYINEDGTIPLSVGWEYGTAASPNWYNQVKIVKNTSSNLGLLTNAFVEIKPIKDLTFKSTVGADMGSSVSDFFSPSTAGSIFNPPNEADATRINGSHSNQFAYSWLWENTLAYDKSIGDHNFDVLAGYTIQAAHSESGYFSGTGYPDNRIESLSAATVITKSTNVPGNPEWIQDWSLASMVARVNYNYKNKYIFSGAIRRDGSSRFGADNKWGNFPSASVGWVASEESFIPKNDVVSFIKIRGSYGVTGNNNIGNYTQYANIVPTNNPFNNQLLNGSSLAGLNNTDLGWETSTQADAGLDVNFFHDRIRINYDYYKKVTDNLLYAVDIPISSGFFNYTTNIGKIEFWGHEFSLSTVNFDGKFKWITDFNISFNKNKALELGTANASIYGDRTITKVGEPLGQFYGLVWDGIYETQAEYDASPKHEGASLGSVKFKDVNGDGIVTNDSRDQTIIGNSAPKYSFGFTSTMNYEGFDLSIVCQGAVGNKIFNTIQQFNANLDGAFNVNTDVANRWKSEADPGDGKYGTVVGNTGPERDWTHSSFLYDGSYLTIKNITFGYSFNDSNVSALKGLRVFTSIQQAYVFTKYPGNNPEVSAGSGMFTGVDNTTYPVPRTFALGVNYNF</sequence>
<dbReference type="InterPro" id="IPR037066">
    <property type="entry name" value="Plug_dom_sf"/>
</dbReference>
<evidence type="ECO:0000256" key="1">
    <source>
        <dbReference type="ARBA" id="ARBA00004571"/>
    </source>
</evidence>
<feature type="chain" id="PRO_5045134984" evidence="8">
    <location>
        <begin position="28"/>
        <end position="1019"/>
    </location>
</feature>
<keyword evidence="3 7" id="KW-1134">Transmembrane beta strand</keyword>
<keyword evidence="11" id="KW-1185">Reference proteome</keyword>
<dbReference type="InterPro" id="IPR008969">
    <property type="entry name" value="CarboxyPept-like_regulatory"/>
</dbReference>
<dbReference type="InterPro" id="IPR023996">
    <property type="entry name" value="TonB-dep_OMP_SusC/RagA"/>
</dbReference>
<dbReference type="SUPFAM" id="SSF49464">
    <property type="entry name" value="Carboxypeptidase regulatory domain-like"/>
    <property type="match status" value="1"/>
</dbReference>
<keyword evidence="2 7" id="KW-0813">Transport</keyword>
<comment type="similarity">
    <text evidence="7">Belongs to the TonB-dependent receptor family.</text>
</comment>
<evidence type="ECO:0000256" key="7">
    <source>
        <dbReference type="PROSITE-ProRule" id="PRU01360"/>
    </source>
</evidence>
<dbReference type="NCBIfam" id="TIGR04056">
    <property type="entry name" value="OMP_RagA_SusC"/>
    <property type="match status" value="1"/>
</dbReference>
<evidence type="ECO:0000256" key="4">
    <source>
        <dbReference type="ARBA" id="ARBA00022692"/>
    </source>
</evidence>
<dbReference type="RefSeq" id="WP_310008221.1">
    <property type="nucleotide sequence ID" value="NZ_JAVDTX010000006.1"/>
</dbReference>
<reference evidence="10 11" key="1">
    <citation type="submission" date="2023-07" db="EMBL/GenBank/DDBJ databases">
        <title>Sorghum-associated microbial communities from plants grown in Nebraska, USA.</title>
        <authorList>
            <person name="Schachtman D."/>
        </authorList>
    </citation>
    <scope>NUCLEOTIDE SEQUENCE [LARGE SCALE GENOMIC DNA]</scope>
    <source>
        <strain evidence="10 11">BE124</strain>
    </source>
</reference>
<dbReference type="InterPro" id="IPR023997">
    <property type="entry name" value="TonB-dep_OMP_SusC/RagA_CS"/>
</dbReference>
<dbReference type="Pfam" id="PF13715">
    <property type="entry name" value="CarbopepD_reg_2"/>
    <property type="match status" value="1"/>
</dbReference>
<evidence type="ECO:0000256" key="2">
    <source>
        <dbReference type="ARBA" id="ARBA00022448"/>
    </source>
</evidence>
<evidence type="ECO:0000256" key="6">
    <source>
        <dbReference type="ARBA" id="ARBA00023237"/>
    </source>
</evidence>
<gene>
    <name evidence="10" type="ORF">J2W95_002923</name>
</gene>
<evidence type="ECO:0000313" key="11">
    <source>
        <dbReference type="Proteomes" id="UP001261871"/>
    </source>
</evidence>
<keyword evidence="6 7" id="KW-0998">Cell outer membrane</keyword>
<dbReference type="Pfam" id="PF07715">
    <property type="entry name" value="Plug"/>
    <property type="match status" value="1"/>
</dbReference>
<dbReference type="Gene3D" id="2.40.170.20">
    <property type="entry name" value="TonB-dependent receptor, beta-barrel domain"/>
    <property type="match status" value="1"/>
</dbReference>
<dbReference type="PROSITE" id="PS52016">
    <property type="entry name" value="TONB_DEPENDENT_REC_3"/>
    <property type="match status" value="1"/>
</dbReference>
<evidence type="ECO:0000256" key="8">
    <source>
        <dbReference type="SAM" id="SignalP"/>
    </source>
</evidence>
<dbReference type="InterPro" id="IPR036942">
    <property type="entry name" value="Beta-barrel_TonB_sf"/>
</dbReference>
<accession>A0ABU1S597</accession>